<dbReference type="PANTHER" id="PTHR48001">
    <property type="entry name" value="OLFACTORY RECEPTOR"/>
    <property type="match status" value="1"/>
</dbReference>
<dbReference type="AlphaFoldDB" id="L9KP83"/>
<keyword evidence="2 8" id="KW-0812">Transmembrane</keyword>
<dbReference type="GO" id="GO:0004930">
    <property type="term" value="F:G protein-coupled receptor activity"/>
    <property type="evidence" value="ECO:0007669"/>
    <property type="project" value="UniProtKB-KW"/>
</dbReference>
<evidence type="ECO:0000313" key="10">
    <source>
        <dbReference type="EMBL" id="ELW64284.1"/>
    </source>
</evidence>
<gene>
    <name evidence="10" type="ORF">TREES_T100006643</name>
</gene>
<protein>
    <submittedName>
        <fullName evidence="10">Olfactory receptor 7A10</fullName>
    </submittedName>
</protein>
<evidence type="ECO:0000256" key="2">
    <source>
        <dbReference type="ARBA" id="ARBA00022692"/>
    </source>
</evidence>
<feature type="transmembrane region" description="Helical" evidence="8">
    <location>
        <begin position="137"/>
        <end position="157"/>
    </location>
</feature>
<name>L9KP83_TUPCH</name>
<dbReference type="SUPFAM" id="SSF81321">
    <property type="entry name" value="Family A G protein-coupled receptor-like"/>
    <property type="match status" value="1"/>
</dbReference>
<dbReference type="Gene3D" id="1.20.1070.10">
    <property type="entry name" value="Rhodopsin 7-helix transmembrane proteins"/>
    <property type="match status" value="1"/>
</dbReference>
<keyword evidence="5 8" id="KW-0472">Membrane</keyword>
<dbReference type="EMBL" id="KB320743">
    <property type="protein sequence ID" value="ELW64284.1"/>
    <property type="molecule type" value="Genomic_DNA"/>
</dbReference>
<keyword evidence="11" id="KW-1185">Reference proteome</keyword>
<dbReference type="Pfam" id="PF13853">
    <property type="entry name" value="7tm_4"/>
    <property type="match status" value="1"/>
</dbReference>
<evidence type="ECO:0000256" key="8">
    <source>
        <dbReference type="SAM" id="Phobius"/>
    </source>
</evidence>
<dbReference type="PRINTS" id="PR00245">
    <property type="entry name" value="OLFACTORYR"/>
</dbReference>
<sequence length="177" mass="19742">MSPQLCGVVLLTFWILSVLDSLFRVLLILRLSFCSNMEIHHFFCEINQVVQLACSDTLFNVIETYLTTGLMGIIPFSGILYSYSRIISSILRITSTRGKYKVFSTCGSHLSVVFLFYGTGLGVYLSSAATHNSKASATASVMYTVVTPMLNPFIYSLRNKDIKRALKHLFSTVPSNE</sequence>
<dbReference type="Proteomes" id="UP000011518">
    <property type="component" value="Unassembled WGS sequence"/>
</dbReference>
<evidence type="ECO:0000256" key="7">
    <source>
        <dbReference type="ARBA" id="ARBA00023224"/>
    </source>
</evidence>
<accession>L9KP83</accession>
<evidence type="ECO:0000256" key="4">
    <source>
        <dbReference type="ARBA" id="ARBA00023040"/>
    </source>
</evidence>
<keyword evidence="4" id="KW-0297">G-protein coupled receptor</keyword>
<organism evidence="10 11">
    <name type="scientific">Tupaia chinensis</name>
    <name type="common">Chinese tree shrew</name>
    <name type="synonym">Tupaia belangeri chinensis</name>
    <dbReference type="NCBI Taxonomy" id="246437"/>
    <lineage>
        <taxon>Eukaryota</taxon>
        <taxon>Metazoa</taxon>
        <taxon>Chordata</taxon>
        <taxon>Craniata</taxon>
        <taxon>Vertebrata</taxon>
        <taxon>Euteleostomi</taxon>
        <taxon>Mammalia</taxon>
        <taxon>Eutheria</taxon>
        <taxon>Euarchontoglires</taxon>
        <taxon>Scandentia</taxon>
        <taxon>Tupaiidae</taxon>
        <taxon>Tupaia</taxon>
    </lineage>
</organism>
<evidence type="ECO:0000256" key="5">
    <source>
        <dbReference type="ARBA" id="ARBA00023136"/>
    </source>
</evidence>
<keyword evidence="7" id="KW-0807">Transducer</keyword>
<evidence type="ECO:0000259" key="9">
    <source>
        <dbReference type="PROSITE" id="PS50262"/>
    </source>
</evidence>
<dbReference type="InterPro" id="IPR017452">
    <property type="entry name" value="GPCR_Rhodpsn_7TM"/>
</dbReference>
<feature type="domain" description="G-protein coupled receptors family 1 profile" evidence="9">
    <location>
        <begin position="1"/>
        <end position="155"/>
    </location>
</feature>
<keyword evidence="6 10" id="KW-0675">Receptor</keyword>
<dbReference type="PROSITE" id="PS50262">
    <property type="entry name" value="G_PROTEIN_RECEP_F1_2"/>
    <property type="match status" value="1"/>
</dbReference>
<dbReference type="InterPro" id="IPR000725">
    <property type="entry name" value="Olfact_rcpt"/>
</dbReference>
<dbReference type="GO" id="GO:0016020">
    <property type="term" value="C:membrane"/>
    <property type="evidence" value="ECO:0007669"/>
    <property type="project" value="UniProtKB-SubCell"/>
</dbReference>
<reference evidence="11" key="2">
    <citation type="journal article" date="2013" name="Nat. Commun.">
        <title>Genome of the Chinese tree shrew.</title>
        <authorList>
            <person name="Fan Y."/>
            <person name="Huang Z.Y."/>
            <person name="Cao C.C."/>
            <person name="Chen C.S."/>
            <person name="Chen Y.X."/>
            <person name="Fan D.D."/>
            <person name="He J."/>
            <person name="Hou H.L."/>
            <person name="Hu L."/>
            <person name="Hu X.T."/>
            <person name="Jiang X.T."/>
            <person name="Lai R."/>
            <person name="Lang Y.S."/>
            <person name="Liang B."/>
            <person name="Liao S.G."/>
            <person name="Mu D."/>
            <person name="Ma Y.Y."/>
            <person name="Niu Y.Y."/>
            <person name="Sun X.Q."/>
            <person name="Xia J.Q."/>
            <person name="Xiao J."/>
            <person name="Xiong Z.Q."/>
            <person name="Xu L."/>
            <person name="Yang L."/>
            <person name="Zhang Y."/>
            <person name="Zhao W."/>
            <person name="Zhao X.D."/>
            <person name="Zheng Y.T."/>
            <person name="Zhou J.M."/>
            <person name="Zhu Y.B."/>
            <person name="Zhang G.J."/>
            <person name="Wang J."/>
            <person name="Yao Y.G."/>
        </authorList>
    </citation>
    <scope>NUCLEOTIDE SEQUENCE [LARGE SCALE GENOMIC DNA]</scope>
</reference>
<feature type="transmembrane region" description="Helical" evidence="8">
    <location>
        <begin position="102"/>
        <end position="125"/>
    </location>
</feature>
<proteinExistence type="predicted"/>
<dbReference type="GO" id="GO:0004984">
    <property type="term" value="F:olfactory receptor activity"/>
    <property type="evidence" value="ECO:0007669"/>
    <property type="project" value="InterPro"/>
</dbReference>
<reference evidence="11" key="1">
    <citation type="submission" date="2012-07" db="EMBL/GenBank/DDBJ databases">
        <title>Genome of the Chinese tree shrew, a rising model animal genetically related to primates.</title>
        <authorList>
            <person name="Zhang G."/>
            <person name="Fan Y."/>
            <person name="Yao Y."/>
            <person name="Huang Z."/>
        </authorList>
    </citation>
    <scope>NUCLEOTIDE SEQUENCE [LARGE SCALE GENOMIC DNA]</scope>
</reference>
<evidence type="ECO:0000256" key="1">
    <source>
        <dbReference type="ARBA" id="ARBA00004141"/>
    </source>
</evidence>
<evidence type="ECO:0000256" key="3">
    <source>
        <dbReference type="ARBA" id="ARBA00022989"/>
    </source>
</evidence>
<feature type="transmembrane region" description="Helical" evidence="8">
    <location>
        <begin position="58"/>
        <end position="81"/>
    </location>
</feature>
<dbReference type="InParanoid" id="L9KP83"/>
<evidence type="ECO:0000256" key="6">
    <source>
        <dbReference type="ARBA" id="ARBA00023170"/>
    </source>
</evidence>
<comment type="subcellular location">
    <subcellularLocation>
        <location evidence="1">Membrane</location>
        <topology evidence="1">Multi-pass membrane protein</topology>
    </subcellularLocation>
</comment>
<evidence type="ECO:0000313" key="11">
    <source>
        <dbReference type="Proteomes" id="UP000011518"/>
    </source>
</evidence>
<keyword evidence="3 8" id="KW-1133">Transmembrane helix</keyword>